<dbReference type="OrthoDB" id="152385at2759"/>
<dbReference type="EMBL" id="LBMM01016451">
    <property type="protein sequence ID" value="KMQ84421.1"/>
    <property type="molecule type" value="Genomic_DNA"/>
</dbReference>
<feature type="region of interest" description="Disordered" evidence="1">
    <location>
        <begin position="15"/>
        <end position="53"/>
    </location>
</feature>
<evidence type="ECO:0000313" key="2">
    <source>
        <dbReference type="EMBL" id="KMQ84421.1"/>
    </source>
</evidence>
<sequence>MLQLARYTSEEARANFGSIAGPGHPKHQSGNSYANREQERDGSGNLFVPKLDPPSGFSDAFELSEAECDFDRGHNSQRNVRDFVIAV</sequence>
<comment type="caution">
    <text evidence="2">The sequence shown here is derived from an EMBL/GenBank/DDBJ whole genome shotgun (WGS) entry which is preliminary data.</text>
</comment>
<dbReference type="PaxDb" id="67767-A0A0J7K2J0"/>
<name>A0A0J7K2J0_LASNI</name>
<dbReference type="Proteomes" id="UP000036403">
    <property type="component" value="Unassembled WGS sequence"/>
</dbReference>
<accession>A0A0J7K2J0</accession>
<evidence type="ECO:0000256" key="1">
    <source>
        <dbReference type="SAM" id="MobiDB-lite"/>
    </source>
</evidence>
<gene>
    <name evidence="2" type="ORF">RF55_17778</name>
</gene>
<reference evidence="2 3" key="1">
    <citation type="submission" date="2015-04" db="EMBL/GenBank/DDBJ databases">
        <title>Lasius niger genome sequencing.</title>
        <authorList>
            <person name="Konorov E.A."/>
            <person name="Nikitin M.A."/>
            <person name="Kirill M.V."/>
            <person name="Chang P."/>
        </authorList>
    </citation>
    <scope>NUCLEOTIDE SEQUENCE [LARGE SCALE GENOMIC DNA]</scope>
    <source>
        <tissue evidence="2">Whole</tissue>
    </source>
</reference>
<proteinExistence type="predicted"/>
<evidence type="ECO:0000313" key="3">
    <source>
        <dbReference type="Proteomes" id="UP000036403"/>
    </source>
</evidence>
<dbReference type="AlphaFoldDB" id="A0A0J7K2J0"/>
<keyword evidence="3" id="KW-1185">Reference proteome</keyword>
<protein>
    <submittedName>
        <fullName evidence="2">Down syndrome cell adhesion molecule-like protein</fullName>
    </submittedName>
</protein>
<organism evidence="2 3">
    <name type="scientific">Lasius niger</name>
    <name type="common">Black garden ant</name>
    <dbReference type="NCBI Taxonomy" id="67767"/>
    <lineage>
        <taxon>Eukaryota</taxon>
        <taxon>Metazoa</taxon>
        <taxon>Ecdysozoa</taxon>
        <taxon>Arthropoda</taxon>
        <taxon>Hexapoda</taxon>
        <taxon>Insecta</taxon>
        <taxon>Pterygota</taxon>
        <taxon>Neoptera</taxon>
        <taxon>Endopterygota</taxon>
        <taxon>Hymenoptera</taxon>
        <taxon>Apocrita</taxon>
        <taxon>Aculeata</taxon>
        <taxon>Formicoidea</taxon>
        <taxon>Formicidae</taxon>
        <taxon>Formicinae</taxon>
        <taxon>Lasius</taxon>
        <taxon>Lasius</taxon>
    </lineage>
</organism>